<dbReference type="EMBL" id="GBRH01241181">
    <property type="protein sequence ID" value="JAD56714.1"/>
    <property type="molecule type" value="Transcribed_RNA"/>
</dbReference>
<organism evidence="1">
    <name type="scientific">Arundo donax</name>
    <name type="common">Giant reed</name>
    <name type="synonym">Donax arundinaceus</name>
    <dbReference type="NCBI Taxonomy" id="35708"/>
    <lineage>
        <taxon>Eukaryota</taxon>
        <taxon>Viridiplantae</taxon>
        <taxon>Streptophyta</taxon>
        <taxon>Embryophyta</taxon>
        <taxon>Tracheophyta</taxon>
        <taxon>Spermatophyta</taxon>
        <taxon>Magnoliopsida</taxon>
        <taxon>Liliopsida</taxon>
        <taxon>Poales</taxon>
        <taxon>Poaceae</taxon>
        <taxon>PACMAD clade</taxon>
        <taxon>Arundinoideae</taxon>
        <taxon>Arundineae</taxon>
        <taxon>Arundo</taxon>
    </lineage>
</organism>
<sequence>MDSNSNTKLVSNGNKFRTITGLSYLCFYRQGPRVLY</sequence>
<evidence type="ECO:0000313" key="1">
    <source>
        <dbReference type="EMBL" id="JAD56714.1"/>
    </source>
</evidence>
<name>A0A0A9AYA2_ARUDO</name>
<protein>
    <submittedName>
        <fullName evidence="1">Uncharacterized protein</fullName>
    </submittedName>
</protein>
<dbReference type="AlphaFoldDB" id="A0A0A9AYA2"/>
<reference evidence="1" key="1">
    <citation type="submission" date="2014-09" db="EMBL/GenBank/DDBJ databases">
        <authorList>
            <person name="Magalhaes I.L.F."/>
            <person name="Oliveira U."/>
            <person name="Santos F.R."/>
            <person name="Vidigal T.H.D.A."/>
            <person name="Brescovit A.D."/>
            <person name="Santos A.J."/>
        </authorList>
    </citation>
    <scope>NUCLEOTIDE SEQUENCE</scope>
    <source>
        <tissue evidence="1">Shoot tissue taken approximately 20 cm above the soil surface</tissue>
    </source>
</reference>
<reference evidence="1" key="2">
    <citation type="journal article" date="2015" name="Data Brief">
        <title>Shoot transcriptome of the giant reed, Arundo donax.</title>
        <authorList>
            <person name="Barrero R.A."/>
            <person name="Guerrero F.D."/>
            <person name="Moolhuijzen P."/>
            <person name="Goolsby J.A."/>
            <person name="Tidwell J."/>
            <person name="Bellgard S.E."/>
            <person name="Bellgard M.I."/>
        </authorList>
    </citation>
    <scope>NUCLEOTIDE SEQUENCE</scope>
    <source>
        <tissue evidence="1">Shoot tissue taken approximately 20 cm above the soil surface</tissue>
    </source>
</reference>
<accession>A0A0A9AYA2</accession>
<proteinExistence type="predicted"/>